<feature type="domain" description="USP" evidence="7">
    <location>
        <begin position="1"/>
        <end position="360"/>
    </location>
</feature>
<feature type="compositionally biased region" description="Low complexity" evidence="6">
    <location>
        <begin position="151"/>
        <end position="161"/>
    </location>
</feature>
<dbReference type="Proteomes" id="UP000789759">
    <property type="component" value="Unassembled WGS sequence"/>
</dbReference>
<accession>A0A9N9HG39</accession>
<evidence type="ECO:0000256" key="1">
    <source>
        <dbReference type="ARBA" id="ARBA00000707"/>
    </source>
</evidence>
<dbReference type="Pfam" id="PF00443">
    <property type="entry name" value="UCH"/>
    <property type="match status" value="1"/>
</dbReference>
<dbReference type="GO" id="GO:0005634">
    <property type="term" value="C:nucleus"/>
    <property type="evidence" value="ECO:0007669"/>
    <property type="project" value="TreeGrafter"/>
</dbReference>
<keyword evidence="9" id="KW-1185">Reference proteome</keyword>
<evidence type="ECO:0000259" key="7">
    <source>
        <dbReference type="PROSITE" id="PS50235"/>
    </source>
</evidence>
<evidence type="ECO:0000256" key="4">
    <source>
        <dbReference type="ARBA" id="ARBA00022670"/>
    </source>
</evidence>
<keyword evidence="4" id="KW-0645">Protease</keyword>
<dbReference type="AlphaFoldDB" id="A0A9N9HG39"/>
<dbReference type="GO" id="GO:0016579">
    <property type="term" value="P:protein deubiquitination"/>
    <property type="evidence" value="ECO:0007669"/>
    <property type="project" value="InterPro"/>
</dbReference>
<dbReference type="InterPro" id="IPR018200">
    <property type="entry name" value="USP_CS"/>
</dbReference>
<dbReference type="CDD" id="cd02663">
    <property type="entry name" value="Peptidase_C19G"/>
    <property type="match status" value="1"/>
</dbReference>
<dbReference type="EMBL" id="CAJVQA010008504">
    <property type="protein sequence ID" value="CAG8672816.1"/>
    <property type="molecule type" value="Genomic_DNA"/>
</dbReference>
<dbReference type="GO" id="GO:0005829">
    <property type="term" value="C:cytosol"/>
    <property type="evidence" value="ECO:0007669"/>
    <property type="project" value="TreeGrafter"/>
</dbReference>
<protein>
    <recommendedName>
        <fullName evidence="3">ubiquitinyl hydrolase 1</fullName>
        <ecNumber evidence="3">3.4.19.12</ecNumber>
    </recommendedName>
</protein>
<sequence>MSVGSTMQSLSSQNQQPSNTNSKKDPNVNVNSDSTLASTQAIENTLFGALKELFFKISSQKKRTGVLAPNNFITKLKKENEFFRSTMHQDAHEFLNYVLNTIAENVMEQQKKLSEQISEREQILFCNINDKSKFTTNGVHTHGSDDDENSSKSSEINSGTSPKTTWVHQLFEGTLTNETKCLTCETVTSRDESFLDLSIDIEQNSSVTSCLRQFSACEMLCHKDKFFCDVCCSYQEAEKRMKIKKLPNVLALHLKRFKFQDKLQRYIKLSYRVVFPFELRLFDTCDDIEDPDRLYELYAICVHIGSGPYHGHYVALVKSMEQWLLFDDENVDPVDEAEIQKYFGDSPGTGSGYVLFYQACDLDQNVNGLSNSVWPNNNATGSSASSTELDIPIEANDSLVNDVPTTVNGTIDNNNTSVTNNDEPRRHPIREPSFSDRLQLWKNTTDKRKSHADQDSNNSKGNEDGSNHSHEKSHSGEKPEKTALFWRKDKKDDKDDKKSTSLGVTVEESGKEHNAAIKKDKKAEKEERKREKKLKDKKLDKLPPSPNGIQASM</sequence>
<dbReference type="OrthoDB" id="27652at2759"/>
<dbReference type="InterPro" id="IPR050164">
    <property type="entry name" value="Peptidase_C19"/>
</dbReference>
<proteinExistence type="inferred from homology"/>
<feature type="compositionally biased region" description="Basic and acidic residues" evidence="6">
    <location>
        <begin position="444"/>
        <end position="454"/>
    </location>
</feature>
<comment type="catalytic activity">
    <reaction evidence="1">
        <text>Thiol-dependent hydrolysis of ester, thioester, amide, peptide and isopeptide bonds formed by the C-terminal Gly of ubiquitin (a 76-residue protein attached to proteins as an intracellular targeting signal).</text>
        <dbReference type="EC" id="3.4.19.12"/>
    </reaction>
</comment>
<dbReference type="Gene3D" id="3.90.70.10">
    <property type="entry name" value="Cysteine proteinases"/>
    <property type="match status" value="1"/>
</dbReference>
<evidence type="ECO:0000256" key="2">
    <source>
        <dbReference type="ARBA" id="ARBA00009085"/>
    </source>
</evidence>
<keyword evidence="5" id="KW-0378">Hydrolase</keyword>
<dbReference type="PANTHER" id="PTHR24006">
    <property type="entry name" value="UBIQUITIN CARBOXYL-TERMINAL HYDROLASE"/>
    <property type="match status" value="1"/>
</dbReference>
<comment type="caution">
    <text evidence="8">The sequence shown here is derived from an EMBL/GenBank/DDBJ whole genome shotgun (WGS) entry which is preliminary data.</text>
</comment>
<dbReference type="InterPro" id="IPR038765">
    <property type="entry name" value="Papain-like_cys_pep_sf"/>
</dbReference>
<gene>
    <name evidence="8" type="ORF">CPELLU_LOCUS10363</name>
</gene>
<dbReference type="GO" id="GO:0004843">
    <property type="term" value="F:cysteine-type deubiquitinase activity"/>
    <property type="evidence" value="ECO:0007669"/>
    <property type="project" value="UniProtKB-EC"/>
</dbReference>
<evidence type="ECO:0000256" key="5">
    <source>
        <dbReference type="ARBA" id="ARBA00022801"/>
    </source>
</evidence>
<feature type="region of interest" description="Disordered" evidence="6">
    <location>
        <begin position="400"/>
        <end position="553"/>
    </location>
</feature>
<organism evidence="8 9">
    <name type="scientific">Cetraspora pellucida</name>
    <dbReference type="NCBI Taxonomy" id="1433469"/>
    <lineage>
        <taxon>Eukaryota</taxon>
        <taxon>Fungi</taxon>
        <taxon>Fungi incertae sedis</taxon>
        <taxon>Mucoromycota</taxon>
        <taxon>Glomeromycotina</taxon>
        <taxon>Glomeromycetes</taxon>
        <taxon>Diversisporales</taxon>
        <taxon>Gigasporaceae</taxon>
        <taxon>Cetraspora</taxon>
    </lineage>
</organism>
<evidence type="ECO:0000313" key="9">
    <source>
        <dbReference type="Proteomes" id="UP000789759"/>
    </source>
</evidence>
<feature type="compositionally biased region" description="Basic and acidic residues" evidence="6">
    <location>
        <begin position="508"/>
        <end position="541"/>
    </location>
</feature>
<feature type="compositionally biased region" description="Low complexity" evidence="6">
    <location>
        <begin position="8"/>
        <end position="21"/>
    </location>
</feature>
<dbReference type="PROSITE" id="PS00973">
    <property type="entry name" value="USP_2"/>
    <property type="match status" value="1"/>
</dbReference>
<reference evidence="8" key="1">
    <citation type="submission" date="2021-06" db="EMBL/GenBank/DDBJ databases">
        <authorList>
            <person name="Kallberg Y."/>
            <person name="Tangrot J."/>
            <person name="Rosling A."/>
        </authorList>
    </citation>
    <scope>NUCLEOTIDE SEQUENCE</scope>
    <source>
        <strain evidence="8">FL966</strain>
    </source>
</reference>
<feature type="compositionally biased region" description="Basic and acidic residues" evidence="6">
    <location>
        <begin position="461"/>
        <end position="499"/>
    </location>
</feature>
<feature type="compositionally biased region" description="Basic and acidic residues" evidence="6">
    <location>
        <begin position="422"/>
        <end position="434"/>
    </location>
</feature>
<dbReference type="InterPro" id="IPR001394">
    <property type="entry name" value="Peptidase_C19_UCH"/>
</dbReference>
<dbReference type="PANTHER" id="PTHR24006:SF733">
    <property type="entry name" value="RE52890P"/>
    <property type="match status" value="1"/>
</dbReference>
<evidence type="ECO:0000256" key="3">
    <source>
        <dbReference type="ARBA" id="ARBA00012759"/>
    </source>
</evidence>
<feature type="region of interest" description="Disordered" evidence="6">
    <location>
        <begin position="1"/>
        <end position="32"/>
    </location>
</feature>
<feature type="region of interest" description="Disordered" evidence="6">
    <location>
        <begin position="137"/>
        <end position="162"/>
    </location>
</feature>
<evidence type="ECO:0000256" key="6">
    <source>
        <dbReference type="SAM" id="MobiDB-lite"/>
    </source>
</evidence>
<dbReference type="EC" id="3.4.19.12" evidence="3"/>
<dbReference type="InterPro" id="IPR028889">
    <property type="entry name" value="USP"/>
</dbReference>
<comment type="similarity">
    <text evidence="2">Belongs to the peptidase C19 family.</text>
</comment>
<dbReference type="PROSITE" id="PS50235">
    <property type="entry name" value="USP_3"/>
    <property type="match status" value="1"/>
</dbReference>
<feature type="compositionally biased region" description="Polar residues" evidence="6">
    <location>
        <begin position="403"/>
        <end position="421"/>
    </location>
</feature>
<dbReference type="SUPFAM" id="SSF54001">
    <property type="entry name" value="Cysteine proteinases"/>
    <property type="match status" value="1"/>
</dbReference>
<evidence type="ECO:0000313" key="8">
    <source>
        <dbReference type="EMBL" id="CAG8672816.1"/>
    </source>
</evidence>
<name>A0A9N9HG39_9GLOM</name>
<dbReference type="GO" id="GO:0006508">
    <property type="term" value="P:proteolysis"/>
    <property type="evidence" value="ECO:0007669"/>
    <property type="project" value="UniProtKB-KW"/>
</dbReference>